<feature type="compositionally biased region" description="Basic residues" evidence="3">
    <location>
        <begin position="1"/>
        <end position="13"/>
    </location>
</feature>
<feature type="domain" description="GBD/FH3" evidence="4">
    <location>
        <begin position="164"/>
        <end position="582"/>
    </location>
</feature>
<evidence type="ECO:0000259" key="4">
    <source>
        <dbReference type="PROSITE" id="PS51232"/>
    </source>
</evidence>
<dbReference type="SUPFAM" id="SSF101447">
    <property type="entry name" value="Formin homology 2 domain (FH2 domain)"/>
    <property type="match status" value="1"/>
</dbReference>
<dbReference type="SMART" id="SM01140">
    <property type="entry name" value="Drf_GBD"/>
    <property type="match status" value="1"/>
</dbReference>
<dbReference type="GO" id="GO:0043332">
    <property type="term" value="C:mating projection tip"/>
    <property type="evidence" value="ECO:0007669"/>
    <property type="project" value="TreeGrafter"/>
</dbReference>
<feature type="compositionally biased region" description="Polar residues" evidence="3">
    <location>
        <begin position="677"/>
        <end position="702"/>
    </location>
</feature>
<dbReference type="SMART" id="SM01139">
    <property type="entry name" value="Drf_FH3"/>
    <property type="match status" value="1"/>
</dbReference>
<dbReference type="Gene3D" id="1.25.10.10">
    <property type="entry name" value="Leucine-rich Repeat Variant"/>
    <property type="match status" value="1"/>
</dbReference>
<dbReference type="SMART" id="SM00498">
    <property type="entry name" value="FH2"/>
    <property type="match status" value="1"/>
</dbReference>
<evidence type="ECO:0000313" key="7">
    <source>
        <dbReference type="Proteomes" id="UP000789739"/>
    </source>
</evidence>
<evidence type="ECO:0000256" key="3">
    <source>
        <dbReference type="SAM" id="MobiDB-lite"/>
    </source>
</evidence>
<feature type="region of interest" description="Disordered" evidence="3">
    <location>
        <begin position="1244"/>
        <end position="1308"/>
    </location>
</feature>
<proteinExistence type="inferred from homology"/>
<feature type="compositionally biased region" description="Polar residues" evidence="3">
    <location>
        <begin position="770"/>
        <end position="795"/>
    </location>
</feature>
<dbReference type="Pfam" id="PF06371">
    <property type="entry name" value="Drf_GBD"/>
    <property type="match status" value="1"/>
</dbReference>
<feature type="region of interest" description="Disordered" evidence="3">
    <location>
        <begin position="106"/>
        <end position="167"/>
    </location>
</feature>
<dbReference type="GO" id="GO:0031267">
    <property type="term" value="F:small GTPase binding"/>
    <property type="evidence" value="ECO:0007669"/>
    <property type="project" value="InterPro"/>
</dbReference>
<dbReference type="Pfam" id="PF02181">
    <property type="entry name" value="FH2"/>
    <property type="match status" value="1"/>
</dbReference>
<evidence type="ECO:0000313" key="6">
    <source>
        <dbReference type="EMBL" id="CAG8513788.1"/>
    </source>
</evidence>
<dbReference type="PROSITE" id="PS51444">
    <property type="entry name" value="FH2"/>
    <property type="match status" value="1"/>
</dbReference>
<feature type="compositionally biased region" description="Polar residues" evidence="3">
    <location>
        <begin position="810"/>
        <end position="822"/>
    </location>
</feature>
<dbReference type="InterPro" id="IPR011989">
    <property type="entry name" value="ARM-like"/>
</dbReference>
<gene>
    <name evidence="6" type="ORF">PBRASI_LOCUS3255</name>
</gene>
<reference evidence="6" key="1">
    <citation type="submission" date="2021-06" db="EMBL/GenBank/DDBJ databases">
        <authorList>
            <person name="Kallberg Y."/>
            <person name="Tangrot J."/>
            <person name="Rosling A."/>
        </authorList>
    </citation>
    <scope>NUCLEOTIDE SEQUENCE</scope>
    <source>
        <strain evidence="6">BR232B</strain>
    </source>
</reference>
<feature type="compositionally biased region" description="Low complexity" evidence="3">
    <location>
        <begin position="131"/>
        <end position="140"/>
    </location>
</feature>
<evidence type="ECO:0000256" key="1">
    <source>
        <dbReference type="ARBA" id="ARBA00037935"/>
    </source>
</evidence>
<evidence type="ECO:0000256" key="2">
    <source>
        <dbReference type="SAM" id="Coils"/>
    </source>
</evidence>
<feature type="compositionally biased region" description="Pro residues" evidence="3">
    <location>
        <begin position="80"/>
        <end position="90"/>
    </location>
</feature>
<dbReference type="GO" id="GO:0005938">
    <property type="term" value="C:cell cortex"/>
    <property type="evidence" value="ECO:0007669"/>
    <property type="project" value="UniProtKB-ARBA"/>
</dbReference>
<dbReference type="Gene3D" id="1.20.58.2220">
    <property type="entry name" value="Formin, FH2 domain"/>
    <property type="match status" value="1"/>
</dbReference>
<dbReference type="OrthoDB" id="1104827at2759"/>
<feature type="compositionally biased region" description="Basic and acidic residues" evidence="3">
    <location>
        <begin position="1244"/>
        <end position="1264"/>
    </location>
</feature>
<dbReference type="InterPro" id="IPR010472">
    <property type="entry name" value="FH3_dom"/>
</dbReference>
<dbReference type="Gene3D" id="1.20.58.630">
    <property type="match status" value="1"/>
</dbReference>
<comment type="caution">
    <text evidence="6">The sequence shown here is derived from an EMBL/GenBank/DDBJ whole genome shotgun (WGS) entry which is preliminary data.</text>
</comment>
<dbReference type="EMBL" id="CAJVPI010000287">
    <property type="protein sequence ID" value="CAG8513788.1"/>
    <property type="molecule type" value="Genomic_DNA"/>
</dbReference>
<dbReference type="GO" id="GO:1903475">
    <property type="term" value="P:mitotic actomyosin contractile ring assembly"/>
    <property type="evidence" value="ECO:0007669"/>
    <property type="project" value="TreeGrafter"/>
</dbReference>
<feature type="coiled-coil region" evidence="2">
    <location>
        <begin position="514"/>
        <end position="551"/>
    </location>
</feature>
<organism evidence="6 7">
    <name type="scientific">Paraglomus brasilianum</name>
    <dbReference type="NCBI Taxonomy" id="144538"/>
    <lineage>
        <taxon>Eukaryota</taxon>
        <taxon>Fungi</taxon>
        <taxon>Fungi incertae sedis</taxon>
        <taxon>Mucoromycota</taxon>
        <taxon>Glomeromycotina</taxon>
        <taxon>Glomeromycetes</taxon>
        <taxon>Paraglomerales</taxon>
        <taxon>Paraglomeraceae</taxon>
        <taxon>Paraglomus</taxon>
    </lineage>
</organism>
<dbReference type="GO" id="GO:0032153">
    <property type="term" value="C:cell division site"/>
    <property type="evidence" value="ECO:0007669"/>
    <property type="project" value="UniProtKB-ARBA"/>
</dbReference>
<dbReference type="GO" id="GO:0015629">
    <property type="term" value="C:actin cytoskeleton"/>
    <property type="evidence" value="ECO:0007669"/>
    <property type="project" value="UniProtKB-ARBA"/>
</dbReference>
<dbReference type="GO" id="GO:0051017">
    <property type="term" value="P:actin filament bundle assembly"/>
    <property type="evidence" value="ECO:0007669"/>
    <property type="project" value="TreeGrafter"/>
</dbReference>
<feature type="compositionally biased region" description="Basic and acidic residues" evidence="3">
    <location>
        <begin position="749"/>
        <end position="758"/>
    </location>
</feature>
<feature type="coiled-coil region" evidence="2">
    <location>
        <begin position="581"/>
        <end position="619"/>
    </location>
</feature>
<feature type="compositionally biased region" description="Polar residues" evidence="3">
    <location>
        <begin position="35"/>
        <end position="75"/>
    </location>
</feature>
<dbReference type="PROSITE" id="PS51232">
    <property type="entry name" value="GBD_FH3"/>
    <property type="match status" value="1"/>
</dbReference>
<dbReference type="InterPro" id="IPR014768">
    <property type="entry name" value="GBD/FH3_dom"/>
</dbReference>
<dbReference type="Proteomes" id="UP000789739">
    <property type="component" value="Unassembled WGS sequence"/>
</dbReference>
<evidence type="ECO:0000259" key="5">
    <source>
        <dbReference type="PROSITE" id="PS51444"/>
    </source>
</evidence>
<keyword evidence="2" id="KW-0175">Coiled coil</keyword>
<name>A0A9N9A0H1_9GLOM</name>
<dbReference type="PANTHER" id="PTHR47102">
    <property type="entry name" value="PROTEIN BNI1"/>
    <property type="match status" value="1"/>
</dbReference>
<feature type="region of interest" description="Disordered" evidence="3">
    <location>
        <begin position="749"/>
        <end position="830"/>
    </location>
</feature>
<comment type="similarity">
    <text evidence="1">Belongs to the formin homology family. BNI1 subfamily.</text>
</comment>
<dbReference type="GO" id="GO:0051016">
    <property type="term" value="P:barbed-end actin filament capping"/>
    <property type="evidence" value="ECO:0007669"/>
    <property type="project" value="TreeGrafter"/>
</dbReference>
<feature type="region of interest" description="Disordered" evidence="3">
    <location>
        <begin position="1"/>
        <end position="94"/>
    </location>
</feature>
<sequence length="1344" mass="151557">MAHHLFGKKKKPKNPIDVNPPVPYSSVKPPAVQSPGYTSHLVSSNVYPGYSQYVQPTHSNSPPPSRQNTQPYQGVSSFPQPQPYQSPPIAPQQSTYYPEHLRRGSVEHNTYNDGGSYPFPDVGTTSKHSSDGSVWSSGSDARNSNDGKDMGHAKHRSFQRQDSLATPSDAEIERMFLELMNNRDLKNLSEAQRKQMLAISTDKKWVLVKQDMLQKPTQIGHHQDKKAPEYYIRKIMENAATVKMMNSLSVSLRTAPITWVKLFIEAKGTEVLANLLNTITRKAVKREGDLQMEYEIVKCFKALLNNKYGAQETLTHPLCVYALTFSIASPQITTRKLVAEILSFICIYDKVEGHPLVLQGFDQLAKFQAEQGRFDVWIRMLENAIDGRGRMGSLVNASDEFRKGGIGFDSTLMDYAVASMILVNAIIGVCDDVERRVDLRNQLHACGLSRIIEGTKAYDFFLSAMQHMLLIREDGETRTRYFQLIDSLISQVVLDRRGGGQDLSQTLGVAVSQVVNQLADQERLEAALEEAKEAKSVAEKALKDKHDLQMELSRGADGMVGDLKAKVNSLEQLLVMSRNTVDLLQNTLADMEASYNEKLREQDMQLRELENTLNESYQKATSDDTSVLDKQEIIQRLERMQQIAKTEARLEGRKVWTPAWVGDFRMPNHHDYRLSTSTTDTGYMSGSPSIVSSGQPSQQFDQQFPIPLNDSRPSPGGFSGGFRLPDQGPPQFPSGLLTAIQQRRHDSVDGIDMSDSHDSIPAGEAIASPTRKSSVYNNGKPSSTKTDSGPTSPTVTDALPIKDVSDAGSALQSSKTPTTESNIPLPPPPPPVKGVINEASQESTQVVVNRRNDLPISAKKKLKQLQWEKINQLSINNTIWSKRMYEDEQLLMLLGGQDGVFMTIEELFAAREIALRKKKAEKKQEISVLDSRRAYNINLILGRYKTMPFEEIHKKIIEMDELFCTENLLGQFMQYIPTADERGKLAVYKDGTEDVLENLARADRFFVETMKIHRYEQRLKFMYFYRTFDERFNDLEQGVTIIWEASKALKKATRFRELLDLILLLGNYMNGSGMKGGAFGFKIASINKLVDTKASTSSSTTLLHFLTSIVDERLPEVYTFVDELKDCGPACRVSLQELSTEYRTMGIKLNDLSVELEKHFNSDVELEPNDRFPMVISGFIDKSRVKFEKLKLAYTSMEVEYKAIVAFFGEDPNSTKPDEFFSIFKTFTASFEKARLDLKKQKDLETRRKKRESEISKKKDENKKQGTVTDDSEAEQHLVDNILESLKNGKDLGTRNRRQRAGRERVERSMSVVLKAEDILSRLKEEAPPIPKMSETIPSEITAE</sequence>
<dbReference type="Gene3D" id="6.10.30.50">
    <property type="match status" value="1"/>
</dbReference>
<dbReference type="InterPro" id="IPR015425">
    <property type="entry name" value="FH2_Formin"/>
</dbReference>
<keyword evidence="7" id="KW-1185">Reference proteome</keyword>
<protein>
    <submittedName>
        <fullName evidence="6">5220_t:CDS:1</fullName>
    </submittedName>
</protein>
<dbReference type="PANTHER" id="PTHR47102:SF2">
    <property type="entry name" value="PROTEIN BNI1"/>
    <property type="match status" value="1"/>
</dbReference>
<dbReference type="InterPro" id="IPR016024">
    <property type="entry name" value="ARM-type_fold"/>
</dbReference>
<dbReference type="InterPro" id="IPR051661">
    <property type="entry name" value="Actin_filament_regulator"/>
</dbReference>
<accession>A0A9N9A0H1</accession>
<dbReference type="Pfam" id="PF06367">
    <property type="entry name" value="Drf_FH3"/>
    <property type="match status" value="1"/>
</dbReference>
<dbReference type="SUPFAM" id="SSF48371">
    <property type="entry name" value="ARM repeat"/>
    <property type="match status" value="1"/>
</dbReference>
<dbReference type="InterPro" id="IPR042201">
    <property type="entry name" value="FH2_Formin_sf"/>
</dbReference>
<dbReference type="GO" id="GO:0003779">
    <property type="term" value="F:actin binding"/>
    <property type="evidence" value="ECO:0007669"/>
    <property type="project" value="InterPro"/>
</dbReference>
<feature type="region of interest" description="Disordered" evidence="3">
    <location>
        <begin position="677"/>
        <end position="735"/>
    </location>
</feature>
<feature type="domain" description="FH2" evidence="5">
    <location>
        <begin position="852"/>
        <end position="1257"/>
    </location>
</feature>
<dbReference type="InterPro" id="IPR010473">
    <property type="entry name" value="GTPase-bd"/>
</dbReference>
<feature type="compositionally biased region" description="Basic and acidic residues" evidence="3">
    <location>
        <begin position="143"/>
        <end position="152"/>
    </location>
</feature>